<accession>A0A3N0WVU0</accession>
<dbReference type="PANTHER" id="PTHR43245">
    <property type="entry name" value="BIFUNCTIONAL POLYMYXIN RESISTANCE PROTEIN ARNA"/>
    <property type="match status" value="1"/>
</dbReference>
<feature type="domain" description="NAD-dependent epimerase/dehydratase" evidence="1">
    <location>
        <begin position="4"/>
        <end position="205"/>
    </location>
</feature>
<dbReference type="OrthoDB" id="329806at2"/>
<comment type="caution">
    <text evidence="2">The sequence shown here is derived from an EMBL/GenBank/DDBJ whole genome shotgun (WGS) entry which is preliminary data.</text>
</comment>
<dbReference type="SUPFAM" id="SSF51735">
    <property type="entry name" value="NAD(P)-binding Rossmann-fold domains"/>
    <property type="match status" value="1"/>
</dbReference>
<dbReference type="Proteomes" id="UP000270224">
    <property type="component" value="Unassembled WGS sequence"/>
</dbReference>
<evidence type="ECO:0000313" key="2">
    <source>
        <dbReference type="EMBL" id="ROI09190.1"/>
    </source>
</evidence>
<dbReference type="InterPro" id="IPR001509">
    <property type="entry name" value="Epimerase_deHydtase"/>
</dbReference>
<reference evidence="3" key="1">
    <citation type="submission" date="2018-11" db="EMBL/GenBank/DDBJ databases">
        <title>Proposal to divide the Flavobacteriaceae and reorganize its genera based on Amino Acid Identity values calculated from whole genome sequences.</title>
        <authorList>
            <person name="Nicholson A.C."/>
            <person name="Gulvik C.A."/>
            <person name="Whitney A.M."/>
            <person name="Humrighouse B.W."/>
            <person name="Bell M."/>
            <person name="Holmes B."/>
            <person name="Steigerwalt A."/>
            <person name="Villarma A."/>
            <person name="Sheth M."/>
            <person name="Batra D."/>
            <person name="Pryor J."/>
            <person name="Bernardet J.-F."/>
            <person name="Hugo C."/>
            <person name="Kampfer P."/>
            <person name="Newman J."/>
            <person name="Mcquiston J.R."/>
        </authorList>
    </citation>
    <scope>NUCLEOTIDE SEQUENCE [LARGE SCALE GENOMIC DNA]</scope>
    <source>
        <strain evidence="3">H3056</strain>
    </source>
</reference>
<dbReference type="AlphaFoldDB" id="A0A3N0WVU0"/>
<evidence type="ECO:0000259" key="1">
    <source>
        <dbReference type="Pfam" id="PF01370"/>
    </source>
</evidence>
<organism evidence="2 3">
    <name type="scientific">Kaistella daneshvariae</name>
    <dbReference type="NCBI Taxonomy" id="2487074"/>
    <lineage>
        <taxon>Bacteria</taxon>
        <taxon>Pseudomonadati</taxon>
        <taxon>Bacteroidota</taxon>
        <taxon>Flavobacteriia</taxon>
        <taxon>Flavobacteriales</taxon>
        <taxon>Weeksellaceae</taxon>
        <taxon>Chryseobacterium group</taxon>
        <taxon>Kaistella</taxon>
    </lineage>
</organism>
<dbReference type="Pfam" id="PF01370">
    <property type="entry name" value="Epimerase"/>
    <property type="match status" value="1"/>
</dbReference>
<evidence type="ECO:0000313" key="3">
    <source>
        <dbReference type="Proteomes" id="UP000270224"/>
    </source>
</evidence>
<protein>
    <submittedName>
        <fullName evidence="2">NAD-dependent epimerase/dehydratase family protein</fullName>
    </submittedName>
</protein>
<sequence length="298" mass="33396">MKNIFITGKEGFVGKNLALYLSENQFCVNRISLRNSWEYPDSADAVIHLAGIAHDLAKTADDEVYFKINRDLTIQLFKEFLKSSTTDFFYFSSVKAAADSIEGVLDENFAANPATPYGKSKLEAENYLLSQKLPEGKRVFIIRPCMIHGPGNKGNLNLLYNVVNKGIPWPLAAFENHRSFLSIDNLNFLILKMLQNADIPSGIYNFADDQNLSTTEVVKIIGDTSGRSVKLWKINASLIKNLAKIGDIFSLPLNSERLGKLTENYIVSNQKIKNALQIDRLPVTAEQGLRKTIKSFQK</sequence>
<dbReference type="EMBL" id="RJUG01000003">
    <property type="protein sequence ID" value="ROI09190.1"/>
    <property type="molecule type" value="Genomic_DNA"/>
</dbReference>
<dbReference type="Gene3D" id="3.40.50.720">
    <property type="entry name" value="NAD(P)-binding Rossmann-like Domain"/>
    <property type="match status" value="1"/>
</dbReference>
<gene>
    <name evidence="2" type="ORF">EGI11_07200</name>
</gene>
<proteinExistence type="predicted"/>
<dbReference type="InterPro" id="IPR050177">
    <property type="entry name" value="Lipid_A_modif_metabolic_enz"/>
</dbReference>
<name>A0A3N0WVU0_9FLAO</name>
<reference evidence="3" key="2">
    <citation type="submission" date="2018-11" db="EMBL/GenBank/DDBJ databases">
        <title>Proposal to divide the Flavobacteriaceae and reorganize its genera based on Amino Acid Identity values calculated from whole genome sequences.</title>
        <authorList>
            <person name="Nicholson A.C."/>
            <person name="Gulvik C.A."/>
            <person name="Whitney A.M."/>
            <person name="Humrighouse B.W."/>
            <person name="Bell M."/>
            <person name="Holmens B."/>
            <person name="Steigerwalt A."/>
            <person name="Villarma A."/>
            <person name="Sheth M."/>
            <person name="Batra D."/>
            <person name="Pryor J."/>
            <person name="Bernardet J.-F."/>
            <person name="Hugo C."/>
            <person name="Kampfer P."/>
            <person name="Newman J."/>
            <person name="Mcquiston J.R."/>
        </authorList>
    </citation>
    <scope>NUCLEOTIDE SEQUENCE [LARGE SCALE GENOMIC DNA]</scope>
    <source>
        <strain evidence="3">H3056</strain>
    </source>
</reference>
<dbReference type="RefSeq" id="WP_123265771.1">
    <property type="nucleotide sequence ID" value="NZ_RJUG01000003.1"/>
</dbReference>
<dbReference type="PANTHER" id="PTHR43245:SF58">
    <property type="entry name" value="BLL5923 PROTEIN"/>
    <property type="match status" value="1"/>
</dbReference>
<dbReference type="InterPro" id="IPR036291">
    <property type="entry name" value="NAD(P)-bd_dom_sf"/>
</dbReference>